<accession>A0A1S1QG00</accession>
<organism evidence="5 6">
    <name type="scientific">Parafrankia colletiae</name>
    <dbReference type="NCBI Taxonomy" id="573497"/>
    <lineage>
        <taxon>Bacteria</taxon>
        <taxon>Bacillati</taxon>
        <taxon>Actinomycetota</taxon>
        <taxon>Actinomycetes</taxon>
        <taxon>Frankiales</taxon>
        <taxon>Frankiaceae</taxon>
        <taxon>Parafrankia</taxon>
    </lineage>
</organism>
<dbReference type="InterPro" id="IPR015815">
    <property type="entry name" value="HIBADH-related"/>
</dbReference>
<protein>
    <submittedName>
        <fullName evidence="5">6-phosphogluconate dehydrogenase</fullName>
    </submittedName>
</protein>
<dbReference type="OrthoDB" id="4535742at2"/>
<dbReference type="PIRSF" id="PIRSF000103">
    <property type="entry name" value="HIBADH"/>
    <property type="match status" value="1"/>
</dbReference>
<evidence type="ECO:0000256" key="2">
    <source>
        <dbReference type="ARBA" id="ARBA00023002"/>
    </source>
</evidence>
<dbReference type="InterPro" id="IPR002204">
    <property type="entry name" value="3-OH-isobutyrate_DH-rel_CS"/>
</dbReference>
<dbReference type="GO" id="GO:0050661">
    <property type="term" value="F:NADP binding"/>
    <property type="evidence" value="ECO:0007669"/>
    <property type="project" value="InterPro"/>
</dbReference>
<comment type="caution">
    <text evidence="5">The sequence shown here is derived from an EMBL/GenBank/DDBJ whole genome shotgun (WGS) entry which is preliminary data.</text>
</comment>
<evidence type="ECO:0000313" key="6">
    <source>
        <dbReference type="Proteomes" id="UP000179627"/>
    </source>
</evidence>
<feature type="domain" description="NADPH-dependent reductive aminase-like C-terminal" evidence="4">
    <location>
        <begin position="177"/>
        <end position="305"/>
    </location>
</feature>
<evidence type="ECO:0000313" key="5">
    <source>
        <dbReference type="EMBL" id="OHV32012.1"/>
    </source>
</evidence>
<dbReference type="Gene3D" id="1.10.1040.10">
    <property type="entry name" value="N-(1-d-carboxylethyl)-l-norvaline Dehydrogenase, domain 2"/>
    <property type="match status" value="1"/>
</dbReference>
<dbReference type="SUPFAM" id="SSF51735">
    <property type="entry name" value="NAD(P)-binding Rossmann-fold domains"/>
    <property type="match status" value="1"/>
</dbReference>
<evidence type="ECO:0000259" key="4">
    <source>
        <dbReference type="Pfam" id="PF21761"/>
    </source>
</evidence>
<keyword evidence="2" id="KW-0560">Oxidoreductase</keyword>
<dbReference type="GO" id="GO:0016491">
    <property type="term" value="F:oxidoreductase activity"/>
    <property type="evidence" value="ECO:0007669"/>
    <property type="project" value="UniProtKB-KW"/>
</dbReference>
<dbReference type="Proteomes" id="UP000179627">
    <property type="component" value="Unassembled WGS sequence"/>
</dbReference>
<dbReference type="Gene3D" id="3.40.50.720">
    <property type="entry name" value="NAD(P)-binding Rossmann-like Domain"/>
    <property type="match status" value="1"/>
</dbReference>
<keyword evidence="6" id="KW-1185">Reference proteome</keyword>
<evidence type="ECO:0000256" key="1">
    <source>
        <dbReference type="ARBA" id="ARBA00009080"/>
    </source>
</evidence>
<comment type="similarity">
    <text evidence="1">Belongs to the HIBADH-related family.</text>
</comment>
<dbReference type="InterPro" id="IPR036291">
    <property type="entry name" value="NAD(P)-bd_dom_sf"/>
</dbReference>
<dbReference type="EMBL" id="MBLM01000141">
    <property type="protein sequence ID" value="OHV32012.1"/>
    <property type="molecule type" value="Genomic_DNA"/>
</dbReference>
<dbReference type="InterPro" id="IPR006115">
    <property type="entry name" value="6PGDH_NADP-bd"/>
</dbReference>
<proteinExistence type="inferred from homology"/>
<name>A0A1S1QG00_9ACTN</name>
<evidence type="ECO:0000259" key="3">
    <source>
        <dbReference type="Pfam" id="PF03446"/>
    </source>
</evidence>
<dbReference type="Pfam" id="PF21761">
    <property type="entry name" value="RedAm-like_C"/>
    <property type="match status" value="1"/>
</dbReference>
<dbReference type="PROSITE" id="PS00895">
    <property type="entry name" value="3_HYDROXYISOBUT_DH"/>
    <property type="match status" value="1"/>
</dbReference>
<dbReference type="AlphaFoldDB" id="A0A1S1QG00"/>
<dbReference type="PANTHER" id="PTHR43580:SF2">
    <property type="entry name" value="CYTOKINE-LIKE NUCLEAR FACTOR N-PAC"/>
    <property type="match status" value="1"/>
</dbReference>
<reference evidence="6" key="1">
    <citation type="submission" date="2016-07" db="EMBL/GenBank/DDBJ databases">
        <title>Sequence Frankia sp. strain CcI1.17.</title>
        <authorList>
            <person name="Ghodhbane-Gtari F."/>
            <person name="Swanson E."/>
            <person name="Gueddou A."/>
            <person name="Morris K."/>
            <person name="Hezbri K."/>
            <person name="Ktari A."/>
            <person name="Nouioui I."/>
            <person name="Abebe-Akele F."/>
            <person name="Simpson S."/>
            <person name="Thomas K."/>
            <person name="Gtari M."/>
            <person name="Tisa L.S."/>
            <person name="Hurst S."/>
        </authorList>
    </citation>
    <scope>NUCLEOTIDE SEQUENCE [LARGE SCALE GENOMIC DNA]</scope>
    <source>
        <strain evidence="6">Cc1.17</strain>
    </source>
</reference>
<dbReference type="InterPro" id="IPR013328">
    <property type="entry name" value="6PGD_dom2"/>
</dbReference>
<feature type="domain" description="6-phosphogluconate dehydrogenase NADP-binding" evidence="3">
    <location>
        <begin position="10"/>
        <end position="170"/>
    </location>
</feature>
<dbReference type="PANTHER" id="PTHR43580">
    <property type="entry name" value="OXIDOREDUCTASE GLYR1-RELATED"/>
    <property type="match status" value="1"/>
</dbReference>
<dbReference type="Pfam" id="PF03446">
    <property type="entry name" value="NAD_binding_2"/>
    <property type="match status" value="1"/>
</dbReference>
<sequence>MSGEGDLSPVTVIGLGPMGRAMATSLLRAGHPVTVWNRTARRADDLVADGATLAPTPAAAVAASELTILSLTDYQAMYDILGPVAESSGPSGVPDGSGVLDGRVLVNLSSDTPDASRHAAAWAAGHGATFVTGGVMVPAPAVGGPGAYVFYSGPHAVFDVHEPMLRLIGEPRYLGEDPGLAQLFYQAHLDVFLTALSSLLHATALVTAAGVPAADFLPGALTTLTTIPAMIGDGADLARRLEAGEHPGDLSTAQMMGATADHIVWTSEKAGIDTRLPKAVRAHYDKAITAGRGTENWTVLYETLKAGD</sequence>
<dbReference type="InterPro" id="IPR051265">
    <property type="entry name" value="HIBADH-related_NP60_sf"/>
</dbReference>
<dbReference type="GO" id="GO:0016054">
    <property type="term" value="P:organic acid catabolic process"/>
    <property type="evidence" value="ECO:0007669"/>
    <property type="project" value="UniProtKB-ARBA"/>
</dbReference>
<dbReference type="InterPro" id="IPR048666">
    <property type="entry name" value="RedAm-like_C"/>
</dbReference>
<dbReference type="RefSeq" id="WP_071088106.1">
    <property type="nucleotide sequence ID" value="NZ_MBLM01000141.1"/>
</dbReference>
<gene>
    <name evidence="5" type="ORF">CC117_05670</name>
</gene>